<sequence>MIYTLIFYVFTSQGQVISEQKLQAFTDPQVCASFIPDVQNIMVASMPEKARNAVIKGEIAARAVCQQALSM</sequence>
<evidence type="ECO:0000313" key="1">
    <source>
        <dbReference type="EMBL" id="CAB5178675.1"/>
    </source>
</evidence>
<gene>
    <name evidence="1" type="ORF">UFOVP158_24</name>
</gene>
<accession>A0A6J7W8Z6</accession>
<reference evidence="1" key="1">
    <citation type="submission" date="2020-05" db="EMBL/GenBank/DDBJ databases">
        <authorList>
            <person name="Chiriac C."/>
            <person name="Salcher M."/>
            <person name="Ghai R."/>
            <person name="Kavagutti S V."/>
        </authorList>
    </citation>
    <scope>NUCLEOTIDE SEQUENCE</scope>
</reference>
<proteinExistence type="predicted"/>
<organism evidence="1">
    <name type="scientific">uncultured Caudovirales phage</name>
    <dbReference type="NCBI Taxonomy" id="2100421"/>
    <lineage>
        <taxon>Viruses</taxon>
        <taxon>Duplodnaviria</taxon>
        <taxon>Heunggongvirae</taxon>
        <taxon>Uroviricota</taxon>
        <taxon>Caudoviricetes</taxon>
        <taxon>Peduoviridae</taxon>
        <taxon>Maltschvirus</taxon>
        <taxon>Maltschvirus maltsch</taxon>
    </lineage>
</organism>
<dbReference type="EMBL" id="LR798207">
    <property type="protein sequence ID" value="CAB5178675.1"/>
    <property type="molecule type" value="Genomic_DNA"/>
</dbReference>
<name>A0A6J7W8Z6_9CAUD</name>
<protein>
    <submittedName>
        <fullName evidence="1">Uncharacterized protein</fullName>
    </submittedName>
</protein>